<dbReference type="InterPro" id="IPR023187">
    <property type="entry name" value="Tscrpt_reg_MarR-type_CS"/>
</dbReference>
<evidence type="ECO:0000256" key="1">
    <source>
        <dbReference type="ARBA" id="ARBA00023015"/>
    </source>
</evidence>
<dbReference type="Proteomes" id="UP001304769">
    <property type="component" value="Unassembled WGS sequence"/>
</dbReference>
<dbReference type="InterPro" id="IPR036388">
    <property type="entry name" value="WH-like_DNA-bd_sf"/>
</dbReference>
<protein>
    <submittedName>
        <fullName evidence="6">MarR family transcriptional regulator</fullName>
    </submittedName>
</protein>
<name>A0ABU5T4F9_9MICC</name>
<dbReference type="SMART" id="SM00347">
    <property type="entry name" value="HTH_MARR"/>
    <property type="match status" value="1"/>
</dbReference>
<keyword evidence="7" id="KW-1185">Reference proteome</keyword>
<keyword evidence="1" id="KW-0805">Transcription regulation</keyword>
<dbReference type="EMBL" id="JAYGGQ010000004">
    <property type="protein sequence ID" value="MEA5454549.1"/>
    <property type="molecule type" value="Genomic_DNA"/>
</dbReference>
<sequence length="176" mass="19485">MPTPSQSPEEFDAAFETIEQQLSLFWRRARAVSHGISRSLHPDMEPGAYGLLMILRREGPLRVTELAALIGIGKPSVSRQVALLEQLGLVVKEDDPDDRRAQRVRLSDAGAAEVDELRRRRLSFFRDALGSWDLADLSQLAAYFSRVNEALAAAKQRRQGTTPEGPGENPVPPANE</sequence>
<dbReference type="PROSITE" id="PS01117">
    <property type="entry name" value="HTH_MARR_1"/>
    <property type="match status" value="1"/>
</dbReference>
<dbReference type="InterPro" id="IPR011991">
    <property type="entry name" value="ArsR-like_HTH"/>
</dbReference>
<dbReference type="PANTHER" id="PTHR33164:SF57">
    <property type="entry name" value="MARR-FAMILY TRANSCRIPTIONAL REGULATOR"/>
    <property type="match status" value="1"/>
</dbReference>
<dbReference type="Gene3D" id="1.10.10.10">
    <property type="entry name" value="Winged helix-like DNA-binding domain superfamily/Winged helix DNA-binding domain"/>
    <property type="match status" value="1"/>
</dbReference>
<organism evidence="6 7">
    <name type="scientific">Sinomonas terricola</name>
    <dbReference type="NCBI Taxonomy" id="3110330"/>
    <lineage>
        <taxon>Bacteria</taxon>
        <taxon>Bacillati</taxon>
        <taxon>Actinomycetota</taxon>
        <taxon>Actinomycetes</taxon>
        <taxon>Micrococcales</taxon>
        <taxon>Micrococcaceae</taxon>
        <taxon>Sinomonas</taxon>
    </lineage>
</organism>
<dbReference type="RefSeq" id="WP_323278390.1">
    <property type="nucleotide sequence ID" value="NZ_JAYGGQ010000004.1"/>
</dbReference>
<keyword evidence="2" id="KW-0238">DNA-binding</keyword>
<keyword evidence="3" id="KW-0804">Transcription</keyword>
<evidence type="ECO:0000256" key="2">
    <source>
        <dbReference type="ARBA" id="ARBA00023125"/>
    </source>
</evidence>
<reference evidence="6 7" key="1">
    <citation type="submission" date="2023-12" db="EMBL/GenBank/DDBJ databases">
        <title>Sinomonas terricola sp. nov, isolated from litchi orchard soil in Guangdong, PR China.</title>
        <authorList>
            <person name="Jiaxin W."/>
            <person name="Yang Z."/>
            <person name="Honghui Z."/>
        </authorList>
    </citation>
    <scope>NUCLEOTIDE SEQUENCE [LARGE SCALE GENOMIC DNA]</scope>
    <source>
        <strain evidence="6 7">JGH33</strain>
    </source>
</reference>
<feature type="region of interest" description="Disordered" evidence="4">
    <location>
        <begin position="153"/>
        <end position="176"/>
    </location>
</feature>
<dbReference type="PRINTS" id="PR00598">
    <property type="entry name" value="HTHMARR"/>
</dbReference>
<dbReference type="InterPro" id="IPR001845">
    <property type="entry name" value="HTH_ArsR_DNA-bd_dom"/>
</dbReference>
<evidence type="ECO:0000256" key="3">
    <source>
        <dbReference type="ARBA" id="ARBA00023163"/>
    </source>
</evidence>
<dbReference type="InterPro" id="IPR039422">
    <property type="entry name" value="MarR/SlyA-like"/>
</dbReference>
<evidence type="ECO:0000259" key="5">
    <source>
        <dbReference type="PROSITE" id="PS50995"/>
    </source>
</evidence>
<dbReference type="PROSITE" id="PS50995">
    <property type="entry name" value="HTH_MARR_2"/>
    <property type="match status" value="1"/>
</dbReference>
<evidence type="ECO:0000313" key="7">
    <source>
        <dbReference type="Proteomes" id="UP001304769"/>
    </source>
</evidence>
<comment type="caution">
    <text evidence="6">The sequence shown here is derived from an EMBL/GenBank/DDBJ whole genome shotgun (WGS) entry which is preliminary data.</text>
</comment>
<dbReference type="Pfam" id="PF12802">
    <property type="entry name" value="MarR_2"/>
    <property type="match status" value="1"/>
</dbReference>
<proteinExistence type="predicted"/>
<dbReference type="PANTHER" id="PTHR33164">
    <property type="entry name" value="TRANSCRIPTIONAL REGULATOR, MARR FAMILY"/>
    <property type="match status" value="1"/>
</dbReference>
<accession>A0ABU5T4F9</accession>
<dbReference type="SUPFAM" id="SSF46785">
    <property type="entry name" value="Winged helix' DNA-binding domain"/>
    <property type="match status" value="1"/>
</dbReference>
<gene>
    <name evidence="6" type="ORF">SPF06_07430</name>
</gene>
<feature type="domain" description="HTH marR-type" evidence="5">
    <location>
        <begin position="8"/>
        <end position="149"/>
    </location>
</feature>
<evidence type="ECO:0000313" key="6">
    <source>
        <dbReference type="EMBL" id="MEA5454549.1"/>
    </source>
</evidence>
<dbReference type="SMART" id="SM00418">
    <property type="entry name" value="HTH_ARSR"/>
    <property type="match status" value="1"/>
</dbReference>
<dbReference type="InterPro" id="IPR000835">
    <property type="entry name" value="HTH_MarR-typ"/>
</dbReference>
<dbReference type="CDD" id="cd00090">
    <property type="entry name" value="HTH_ARSR"/>
    <property type="match status" value="1"/>
</dbReference>
<dbReference type="InterPro" id="IPR036390">
    <property type="entry name" value="WH_DNA-bd_sf"/>
</dbReference>
<evidence type="ECO:0000256" key="4">
    <source>
        <dbReference type="SAM" id="MobiDB-lite"/>
    </source>
</evidence>